<sequence>MAFQVMNGAVAGDKVKILSNLHKKPETLRFPDSYTTTGSFNRSLTARHYAK</sequence>
<dbReference type="Proteomes" id="UP000253046">
    <property type="component" value="Unassembled WGS sequence"/>
</dbReference>
<organism evidence="1 2">
    <name type="scientific">Brenneria salicis ATCC 15712 = DSM 30166</name>
    <dbReference type="NCBI Taxonomy" id="714314"/>
    <lineage>
        <taxon>Bacteria</taxon>
        <taxon>Pseudomonadati</taxon>
        <taxon>Pseudomonadota</taxon>
        <taxon>Gammaproteobacteria</taxon>
        <taxon>Enterobacterales</taxon>
        <taxon>Pectobacteriaceae</taxon>
        <taxon>Brenneria</taxon>
    </lineage>
</organism>
<evidence type="ECO:0000313" key="1">
    <source>
        <dbReference type="EMBL" id="RBP65142.1"/>
    </source>
</evidence>
<dbReference type="AlphaFoldDB" id="A0A366I802"/>
<dbReference type="EMBL" id="QNRY01000005">
    <property type="protein sequence ID" value="RBP65142.1"/>
    <property type="molecule type" value="Genomic_DNA"/>
</dbReference>
<protein>
    <submittedName>
        <fullName evidence="1">Uncharacterized protein</fullName>
    </submittedName>
</protein>
<name>A0A366I802_9GAMM</name>
<gene>
    <name evidence="1" type="ORF">DES54_10518</name>
</gene>
<keyword evidence="2" id="KW-1185">Reference proteome</keyword>
<proteinExistence type="predicted"/>
<reference evidence="1 2" key="1">
    <citation type="submission" date="2018-06" db="EMBL/GenBank/DDBJ databases">
        <title>Genomic Encyclopedia of Type Strains, Phase IV (KMG-IV): sequencing the most valuable type-strain genomes for metagenomic binning, comparative biology and taxonomic classification.</title>
        <authorList>
            <person name="Goeker M."/>
        </authorList>
    </citation>
    <scope>NUCLEOTIDE SEQUENCE [LARGE SCALE GENOMIC DNA]</scope>
    <source>
        <strain evidence="1 2">DSM 30166</strain>
    </source>
</reference>
<comment type="caution">
    <text evidence="1">The sequence shown here is derived from an EMBL/GenBank/DDBJ whole genome shotgun (WGS) entry which is preliminary data.</text>
</comment>
<evidence type="ECO:0000313" key="2">
    <source>
        <dbReference type="Proteomes" id="UP000253046"/>
    </source>
</evidence>
<accession>A0A366I802</accession>